<evidence type="ECO:0000313" key="7">
    <source>
        <dbReference type="EMBL" id="GAA3283625.1"/>
    </source>
</evidence>
<dbReference type="InterPro" id="IPR006641">
    <property type="entry name" value="YqgF/RNaseH-like_dom"/>
</dbReference>
<dbReference type="SUPFAM" id="SSF53098">
    <property type="entry name" value="Ribonuclease H-like"/>
    <property type="match status" value="1"/>
</dbReference>
<proteinExistence type="inferred from homology"/>
<dbReference type="EC" id="3.1.-.-" evidence="5"/>
<dbReference type="PANTHER" id="PTHR33317">
    <property type="entry name" value="POLYNUCLEOTIDYL TRANSFERASE, RIBONUCLEASE H-LIKE SUPERFAMILY PROTEIN"/>
    <property type="match status" value="1"/>
</dbReference>
<evidence type="ECO:0000259" key="6">
    <source>
        <dbReference type="SMART" id="SM00732"/>
    </source>
</evidence>
<keyword evidence="3 5" id="KW-0540">Nuclease</keyword>
<comment type="function">
    <text evidence="5">Could be a nuclease involved in processing of the 5'-end of pre-16S rRNA.</text>
</comment>
<evidence type="ECO:0000256" key="4">
    <source>
        <dbReference type="ARBA" id="ARBA00022801"/>
    </source>
</evidence>
<keyword evidence="2 5" id="KW-0690">Ribosome biogenesis</keyword>
<dbReference type="Proteomes" id="UP001501736">
    <property type="component" value="Unassembled WGS sequence"/>
</dbReference>
<dbReference type="HAMAP" id="MF_00651">
    <property type="entry name" value="Nuclease_YqgF"/>
    <property type="match status" value="1"/>
</dbReference>
<dbReference type="RefSeq" id="WP_344719368.1">
    <property type="nucleotide sequence ID" value="NZ_BAAAYG010000004.1"/>
</dbReference>
<dbReference type="Pfam" id="PF03652">
    <property type="entry name" value="RuvX"/>
    <property type="match status" value="1"/>
</dbReference>
<dbReference type="Gene3D" id="3.30.420.140">
    <property type="entry name" value="YqgF/RNase H-like domain"/>
    <property type="match status" value="1"/>
</dbReference>
<sequence length="174" mass="17759">MAEEPGDGPTAGEPGRAGVRLAVDVGEARVGVAASDPDALVATPVMTLRRDPRRGSDLRMLTRIAADRGAAAVYVGLPLSLSGEETESTRKAREYAAAAAGRFAAAGLGTTVHLVDERLSTVSAAQKMRDSGVASRDQREAIDQAAAVEILTQALEIRAAQGVEPGAPVDASGG</sequence>
<comment type="similarity">
    <text evidence="5">Belongs to the YqgF HJR family.</text>
</comment>
<evidence type="ECO:0000256" key="5">
    <source>
        <dbReference type="HAMAP-Rule" id="MF_00651"/>
    </source>
</evidence>
<keyword evidence="8" id="KW-1185">Reference proteome</keyword>
<protein>
    <recommendedName>
        <fullName evidence="5">Putative pre-16S rRNA nuclease</fullName>
        <ecNumber evidence="5">3.1.-.-</ecNumber>
    </recommendedName>
</protein>
<dbReference type="CDD" id="cd16964">
    <property type="entry name" value="YqgF"/>
    <property type="match status" value="1"/>
</dbReference>
<dbReference type="NCBIfam" id="TIGR00250">
    <property type="entry name" value="RNAse_H_YqgF"/>
    <property type="match status" value="1"/>
</dbReference>
<comment type="subcellular location">
    <subcellularLocation>
        <location evidence="5">Cytoplasm</location>
    </subcellularLocation>
</comment>
<accession>A0ABP6RES3</accession>
<keyword evidence="4 5" id="KW-0378">Hydrolase</keyword>
<dbReference type="EMBL" id="BAAAYG010000004">
    <property type="protein sequence ID" value="GAA3283625.1"/>
    <property type="molecule type" value="Genomic_DNA"/>
</dbReference>
<evidence type="ECO:0000256" key="2">
    <source>
        <dbReference type="ARBA" id="ARBA00022517"/>
    </source>
</evidence>
<organism evidence="7 8">
    <name type="scientific">Nesterenkonia halobia</name>
    <dbReference type="NCBI Taxonomy" id="37922"/>
    <lineage>
        <taxon>Bacteria</taxon>
        <taxon>Bacillati</taxon>
        <taxon>Actinomycetota</taxon>
        <taxon>Actinomycetes</taxon>
        <taxon>Micrococcales</taxon>
        <taxon>Micrococcaceae</taxon>
        <taxon>Nesterenkonia</taxon>
    </lineage>
</organism>
<evidence type="ECO:0000256" key="3">
    <source>
        <dbReference type="ARBA" id="ARBA00022722"/>
    </source>
</evidence>
<name>A0ABP6RES3_9MICC</name>
<dbReference type="InterPro" id="IPR005227">
    <property type="entry name" value="YqgF"/>
</dbReference>
<dbReference type="InterPro" id="IPR012337">
    <property type="entry name" value="RNaseH-like_sf"/>
</dbReference>
<feature type="domain" description="YqgF/RNase H-like" evidence="6">
    <location>
        <begin position="18"/>
        <end position="124"/>
    </location>
</feature>
<dbReference type="InterPro" id="IPR037027">
    <property type="entry name" value="YqgF/RNaseH-like_dom_sf"/>
</dbReference>
<evidence type="ECO:0000256" key="1">
    <source>
        <dbReference type="ARBA" id="ARBA00022490"/>
    </source>
</evidence>
<comment type="caution">
    <text evidence="7">The sequence shown here is derived from an EMBL/GenBank/DDBJ whole genome shotgun (WGS) entry which is preliminary data.</text>
</comment>
<evidence type="ECO:0000313" key="8">
    <source>
        <dbReference type="Proteomes" id="UP001501736"/>
    </source>
</evidence>
<reference evidence="8" key="1">
    <citation type="journal article" date="2019" name="Int. J. Syst. Evol. Microbiol.">
        <title>The Global Catalogue of Microorganisms (GCM) 10K type strain sequencing project: providing services to taxonomists for standard genome sequencing and annotation.</title>
        <authorList>
            <consortium name="The Broad Institute Genomics Platform"/>
            <consortium name="The Broad Institute Genome Sequencing Center for Infectious Disease"/>
            <person name="Wu L."/>
            <person name="Ma J."/>
        </authorList>
    </citation>
    <scope>NUCLEOTIDE SEQUENCE [LARGE SCALE GENOMIC DNA]</scope>
    <source>
        <strain evidence="8">JCM 11483</strain>
    </source>
</reference>
<dbReference type="SMART" id="SM00732">
    <property type="entry name" value="YqgFc"/>
    <property type="match status" value="1"/>
</dbReference>
<gene>
    <name evidence="7" type="primary">ruvX</name>
    <name evidence="7" type="ORF">GCM10020260_12690</name>
</gene>
<keyword evidence="1 5" id="KW-0963">Cytoplasm</keyword>
<dbReference type="PANTHER" id="PTHR33317:SF4">
    <property type="entry name" value="POLYNUCLEOTIDYL TRANSFERASE, RIBONUCLEASE H-LIKE SUPERFAMILY PROTEIN"/>
    <property type="match status" value="1"/>
</dbReference>